<evidence type="ECO:0000256" key="1">
    <source>
        <dbReference type="ARBA" id="ARBA00022801"/>
    </source>
</evidence>
<protein>
    <submittedName>
        <fullName evidence="3">HD domain-containing protein</fullName>
    </submittedName>
</protein>
<sequence>MKAIKSFVDGEEVTGYYLLKLAEVKQTNATPPKAYFDLILADSSGEISAKLWDISSTDRETFFSMMLVKVHGVVQLYRDRLQLKIARIRKVTPEDDCSIKDFIRTAPVEAETLVAAIAGAASSIQDKELRSIVDFCIAKAGDKLLDYPAAKGMHHAYYGGLAYHTSRMLEIGEFIAGQRPFLNADLLKAGIILHDIAKTEELTAELGVVKEYSLTGRLLGHISIAASWITEAAITLGLNTGAENVVALQHLVLSHHNLGEWGSPVQPQLPEAVALHHIDQLDAKLQAVEDALFSMNDTDEWSAPVRVLENKPIYRMRNIGS</sequence>
<dbReference type="PANTHER" id="PTHR37294">
    <property type="entry name" value="3'-5' EXORIBONUCLEASE YHAM"/>
    <property type="match status" value="1"/>
</dbReference>
<proteinExistence type="predicted"/>
<comment type="caution">
    <text evidence="3">The sequence shown here is derived from an EMBL/GenBank/DDBJ whole genome shotgun (WGS) entry which is preliminary data.</text>
</comment>
<dbReference type="PANTHER" id="PTHR37294:SF1">
    <property type="entry name" value="3'-5' EXORIBONUCLEASE YHAM"/>
    <property type="match status" value="1"/>
</dbReference>
<accession>A0ABU9DV26</accession>
<dbReference type="SMART" id="SM00471">
    <property type="entry name" value="HDc"/>
    <property type="match status" value="1"/>
</dbReference>
<dbReference type="Gene3D" id="2.40.50.140">
    <property type="entry name" value="Nucleic acid-binding proteins"/>
    <property type="match status" value="1"/>
</dbReference>
<dbReference type="Gene3D" id="1.10.3210.10">
    <property type="entry name" value="Hypothetical protein af1432"/>
    <property type="match status" value="1"/>
</dbReference>
<dbReference type="RefSeq" id="WP_341419114.1">
    <property type="nucleotide sequence ID" value="NZ_JBBPCC010000025.1"/>
</dbReference>
<name>A0ABU9DV26_9BACL</name>
<feature type="domain" description="HD/PDEase" evidence="2">
    <location>
        <begin position="157"/>
        <end position="293"/>
    </location>
</feature>
<evidence type="ECO:0000313" key="3">
    <source>
        <dbReference type="EMBL" id="MEK8131988.1"/>
    </source>
</evidence>
<dbReference type="EMBL" id="JBBPCC010000025">
    <property type="protein sequence ID" value="MEK8131988.1"/>
    <property type="molecule type" value="Genomic_DNA"/>
</dbReference>
<keyword evidence="1" id="KW-0378">Hydrolase</keyword>
<evidence type="ECO:0000313" key="4">
    <source>
        <dbReference type="Proteomes" id="UP001469365"/>
    </source>
</evidence>
<keyword evidence="4" id="KW-1185">Reference proteome</keyword>
<dbReference type="InterPro" id="IPR050798">
    <property type="entry name" value="YhaM_exoribonuc/phosphodiest"/>
</dbReference>
<dbReference type="SUPFAM" id="SSF109604">
    <property type="entry name" value="HD-domain/PDEase-like"/>
    <property type="match status" value="1"/>
</dbReference>
<dbReference type="Pfam" id="PF01966">
    <property type="entry name" value="HD"/>
    <property type="match status" value="1"/>
</dbReference>
<gene>
    <name evidence="3" type="ORF">WMW72_29175</name>
</gene>
<evidence type="ECO:0000259" key="2">
    <source>
        <dbReference type="SMART" id="SM00471"/>
    </source>
</evidence>
<reference evidence="3 4" key="1">
    <citation type="submission" date="2024-04" db="EMBL/GenBank/DDBJ databases">
        <title>draft genome sequnece of Paenibacillus filicis.</title>
        <authorList>
            <person name="Kim D.-U."/>
        </authorList>
    </citation>
    <scope>NUCLEOTIDE SEQUENCE [LARGE SCALE GENOMIC DNA]</scope>
    <source>
        <strain evidence="3 4">KACC14197</strain>
    </source>
</reference>
<dbReference type="InterPro" id="IPR012340">
    <property type="entry name" value="NA-bd_OB-fold"/>
</dbReference>
<dbReference type="InterPro" id="IPR006674">
    <property type="entry name" value="HD_domain"/>
</dbReference>
<dbReference type="InterPro" id="IPR003607">
    <property type="entry name" value="HD/PDEase_dom"/>
</dbReference>
<organism evidence="3 4">
    <name type="scientific">Paenibacillus filicis</name>
    <dbReference type="NCBI Taxonomy" id="669464"/>
    <lineage>
        <taxon>Bacteria</taxon>
        <taxon>Bacillati</taxon>
        <taxon>Bacillota</taxon>
        <taxon>Bacilli</taxon>
        <taxon>Bacillales</taxon>
        <taxon>Paenibacillaceae</taxon>
        <taxon>Paenibacillus</taxon>
    </lineage>
</organism>
<dbReference type="CDD" id="cd04492">
    <property type="entry name" value="YhaM_OBF_like"/>
    <property type="match status" value="1"/>
</dbReference>
<dbReference type="Proteomes" id="UP001469365">
    <property type="component" value="Unassembled WGS sequence"/>
</dbReference>